<dbReference type="Proteomes" id="UP001163324">
    <property type="component" value="Chromosome 2"/>
</dbReference>
<dbReference type="EMBL" id="CM047941">
    <property type="protein sequence ID" value="KAI9902347.1"/>
    <property type="molecule type" value="Genomic_DNA"/>
</dbReference>
<name>A0ACC0V8X3_9HYPO</name>
<reference evidence="1" key="1">
    <citation type="submission" date="2022-10" db="EMBL/GenBank/DDBJ databases">
        <title>Complete Genome of Trichothecium roseum strain YXFP-22015, a Plant Pathogen Isolated from Citrus.</title>
        <authorList>
            <person name="Wang Y."/>
            <person name="Zhu L."/>
        </authorList>
    </citation>
    <scope>NUCLEOTIDE SEQUENCE</scope>
    <source>
        <strain evidence="1">YXFP-22015</strain>
    </source>
</reference>
<proteinExistence type="predicted"/>
<evidence type="ECO:0000313" key="2">
    <source>
        <dbReference type="Proteomes" id="UP001163324"/>
    </source>
</evidence>
<gene>
    <name evidence="1" type="ORF">N3K66_001699</name>
</gene>
<comment type="caution">
    <text evidence="1">The sequence shown here is derived from an EMBL/GenBank/DDBJ whole genome shotgun (WGS) entry which is preliminary data.</text>
</comment>
<protein>
    <submittedName>
        <fullName evidence="1">Uncharacterized protein</fullName>
    </submittedName>
</protein>
<evidence type="ECO:0000313" key="1">
    <source>
        <dbReference type="EMBL" id="KAI9902347.1"/>
    </source>
</evidence>
<keyword evidence="2" id="KW-1185">Reference proteome</keyword>
<sequence>MSSDAHPQRITGRLSANTEAVSVSPDAVFRGSSSAQERSPQLGLSHHNSLGNTASNAASNNASSSSNSRAGYFGPTSHDSIFEETKFSLSLLRGLPLPASSPTDTEHKVRRYVYFHDLPKPLRETCLEVLRCLPGQSNAQIEFSPGASEPKGWAYLAVDRIIRSLQETYGDVLSRGESGLEAMVEILCNNTTRTIEDSHNLQQWLDQFCGQNLRWESIGLLWAHLEHVSDLVDSLHPRRLYWISTRESPEQGYTFLKYCIDAARAFSASNDLLLDLARRLATLASVVDGDAALSNWGAHGFTVALLTYLGLHVLENSPTYRPSFCSEYKRRLVAQSFLGEKIGCGFTGRPPLMCGNYFSTPLPLDIKDADLAGDEATLEQAIASLDERGWNTKDAIYSATVLRARYLISTIQDELLQLSLSKTAVVTPEKLRDIKARQVAMMREFPRCLQYDPDDYTTWHTEIEAIYIRLSIRLEYLQNLFFIERLLLRTGQVDEGDLLVTSFALVSLTLKIWTYKDRFSRYAMRRNFEWLVMAYGAPGGGMLCLELLRPSFSGTHPKDPELSRSRIVQNLSLLVGFLDWVVPSAPNGDLCADAKAIIQHVLDHHLNMPLAHGQPTTSVDWGFLSQPDFNFELLDTFDWLRQDPGHQ</sequence>
<organism evidence="1 2">
    <name type="scientific">Trichothecium roseum</name>
    <dbReference type="NCBI Taxonomy" id="47278"/>
    <lineage>
        <taxon>Eukaryota</taxon>
        <taxon>Fungi</taxon>
        <taxon>Dikarya</taxon>
        <taxon>Ascomycota</taxon>
        <taxon>Pezizomycotina</taxon>
        <taxon>Sordariomycetes</taxon>
        <taxon>Hypocreomycetidae</taxon>
        <taxon>Hypocreales</taxon>
        <taxon>Hypocreales incertae sedis</taxon>
        <taxon>Trichothecium</taxon>
    </lineage>
</organism>
<accession>A0ACC0V8X3</accession>